<evidence type="ECO:0000313" key="6">
    <source>
        <dbReference type="Proteomes" id="UP001304125"/>
    </source>
</evidence>
<dbReference type="PANTHER" id="PTHR44757:SF2">
    <property type="entry name" value="BIOFILM ARCHITECTURE MAINTENANCE PROTEIN MBAA"/>
    <property type="match status" value="1"/>
</dbReference>
<feature type="domain" description="EAL" evidence="2">
    <location>
        <begin position="307"/>
        <end position="566"/>
    </location>
</feature>
<feature type="domain" description="GGDEF" evidence="3">
    <location>
        <begin position="172"/>
        <end position="310"/>
    </location>
</feature>
<dbReference type="Pfam" id="PF00571">
    <property type="entry name" value="CBS"/>
    <property type="match status" value="1"/>
</dbReference>
<dbReference type="SUPFAM" id="SSF141868">
    <property type="entry name" value="EAL domain-like"/>
    <property type="match status" value="1"/>
</dbReference>
<evidence type="ECO:0000256" key="1">
    <source>
        <dbReference type="PROSITE-ProRule" id="PRU00703"/>
    </source>
</evidence>
<dbReference type="SMART" id="SM00052">
    <property type="entry name" value="EAL"/>
    <property type="match status" value="1"/>
</dbReference>
<organism evidence="5 6">
    <name type="scientific">Demequina capsici</name>
    <dbReference type="NCBI Taxonomy" id="3075620"/>
    <lineage>
        <taxon>Bacteria</taxon>
        <taxon>Bacillati</taxon>
        <taxon>Actinomycetota</taxon>
        <taxon>Actinomycetes</taxon>
        <taxon>Micrococcales</taxon>
        <taxon>Demequinaceae</taxon>
        <taxon>Demequina</taxon>
    </lineage>
</organism>
<reference evidence="5 6" key="1">
    <citation type="submission" date="2023-09" db="EMBL/GenBank/DDBJ databases">
        <title>Demequina sp. a novel bacteria isolated from Capsicum annuum.</title>
        <authorList>
            <person name="Humaira Z."/>
            <person name="Lee J."/>
            <person name="Cho D."/>
        </authorList>
    </citation>
    <scope>NUCLEOTIDE SEQUENCE [LARGE SCALE GENOMIC DNA]</scope>
    <source>
        <strain evidence="5 6">OYTSA14</strain>
    </source>
</reference>
<dbReference type="SMART" id="SM00267">
    <property type="entry name" value="GGDEF"/>
    <property type="match status" value="1"/>
</dbReference>
<dbReference type="AlphaFoldDB" id="A0AA96J8M6"/>
<name>A0AA96J8M6_9MICO</name>
<dbReference type="InterPro" id="IPR000160">
    <property type="entry name" value="GGDEF_dom"/>
</dbReference>
<dbReference type="Proteomes" id="UP001304125">
    <property type="component" value="Chromosome"/>
</dbReference>
<protein>
    <submittedName>
        <fullName evidence="5">EAL domain-containing protein</fullName>
    </submittedName>
</protein>
<dbReference type="PANTHER" id="PTHR44757">
    <property type="entry name" value="DIGUANYLATE CYCLASE DGCP"/>
    <property type="match status" value="1"/>
</dbReference>
<dbReference type="InterPro" id="IPR000644">
    <property type="entry name" value="CBS_dom"/>
</dbReference>
<dbReference type="Gene3D" id="3.30.70.270">
    <property type="match status" value="1"/>
</dbReference>
<keyword evidence="6" id="KW-1185">Reference proteome</keyword>
<dbReference type="PROSITE" id="PS50887">
    <property type="entry name" value="GGDEF"/>
    <property type="match status" value="1"/>
</dbReference>
<dbReference type="PROSITE" id="PS51371">
    <property type="entry name" value="CBS"/>
    <property type="match status" value="1"/>
</dbReference>
<dbReference type="Pfam" id="PF00990">
    <property type="entry name" value="GGDEF"/>
    <property type="match status" value="1"/>
</dbReference>
<accession>A0AA96J8M6</accession>
<evidence type="ECO:0000313" key="5">
    <source>
        <dbReference type="EMBL" id="WNM25213.1"/>
    </source>
</evidence>
<dbReference type="CDD" id="cd01948">
    <property type="entry name" value="EAL"/>
    <property type="match status" value="1"/>
</dbReference>
<dbReference type="InterPro" id="IPR001633">
    <property type="entry name" value="EAL_dom"/>
</dbReference>
<feature type="domain" description="CBS" evidence="4">
    <location>
        <begin position="79"/>
        <end position="143"/>
    </location>
</feature>
<dbReference type="InterPro" id="IPR046342">
    <property type="entry name" value="CBS_dom_sf"/>
</dbReference>
<dbReference type="Gene3D" id="3.10.580.10">
    <property type="entry name" value="CBS-domain"/>
    <property type="match status" value="1"/>
</dbReference>
<gene>
    <name evidence="5" type="ORF">RN606_03430</name>
</gene>
<evidence type="ECO:0000259" key="4">
    <source>
        <dbReference type="PROSITE" id="PS51371"/>
    </source>
</evidence>
<dbReference type="RefSeq" id="WP_313499997.1">
    <property type="nucleotide sequence ID" value="NZ_CP134879.1"/>
</dbReference>
<sequence length="572" mass="60340">MTSEATIEPLVEHCLMVPSDTPCSEVGAHIFNRGNRHTLLVRADDGELGVVSREHFLHSMAGAYGYGRQLLARQGIGELTHWGMPAVTPDTPVATAAALMMGSEAPEGFRDLPVVGADGDPLGIIRPVRLMRALADDAARRAETDGLTGLATRARVIAGLEDAIAGLDDGDARVIVAFLDLDRLKHVNDSLGHGAGDALLRSASRRLLAVAGGADVVGRLGGDEFVVVARMRLPAAITAEDAALAYGERLRAALAQHDPDLPDSAQARASVGVAVESSPGADAEALLRLADTAMYSAKLGGGDRVQYGRRSAQGVDAILTDALHLMFQPIIDTATGMPTAVEALLRAHTAADDSNFPADIKLRAVRQGATLELDRWVLSRACRSLRRWQADGLEAARRLRMHVNLSPETLVAPGLADELLTTIAEAGVAPDRIVLELSELSRVGDINAASLELAALDAAGVSLALDDVGVSLDTLRLLQQQLPLSLIKVDRTVVAGAGRGNAVDAEVLSVIARIAAQLKVEIIAEGVETMAESEAVARAGIRHEQGFLRFRPMSEPLLRARLASAAALAMRR</sequence>
<dbReference type="InterPro" id="IPR052155">
    <property type="entry name" value="Biofilm_reg_signaling"/>
</dbReference>
<proteinExistence type="predicted"/>
<dbReference type="Pfam" id="PF00563">
    <property type="entry name" value="EAL"/>
    <property type="match status" value="1"/>
</dbReference>
<dbReference type="EMBL" id="CP134879">
    <property type="protein sequence ID" value="WNM25213.1"/>
    <property type="molecule type" value="Genomic_DNA"/>
</dbReference>
<evidence type="ECO:0000259" key="3">
    <source>
        <dbReference type="PROSITE" id="PS50887"/>
    </source>
</evidence>
<dbReference type="SUPFAM" id="SSF54631">
    <property type="entry name" value="CBS-domain pair"/>
    <property type="match status" value="1"/>
</dbReference>
<dbReference type="InterPro" id="IPR043128">
    <property type="entry name" value="Rev_trsase/Diguanyl_cyclase"/>
</dbReference>
<dbReference type="Gene3D" id="3.20.20.450">
    <property type="entry name" value="EAL domain"/>
    <property type="match status" value="1"/>
</dbReference>
<dbReference type="SUPFAM" id="SSF55073">
    <property type="entry name" value="Nucleotide cyclase"/>
    <property type="match status" value="1"/>
</dbReference>
<dbReference type="NCBIfam" id="TIGR00254">
    <property type="entry name" value="GGDEF"/>
    <property type="match status" value="1"/>
</dbReference>
<dbReference type="PROSITE" id="PS50883">
    <property type="entry name" value="EAL"/>
    <property type="match status" value="1"/>
</dbReference>
<evidence type="ECO:0000259" key="2">
    <source>
        <dbReference type="PROSITE" id="PS50883"/>
    </source>
</evidence>
<dbReference type="InterPro" id="IPR029787">
    <property type="entry name" value="Nucleotide_cyclase"/>
</dbReference>
<keyword evidence="1" id="KW-0129">CBS domain</keyword>
<dbReference type="InterPro" id="IPR035919">
    <property type="entry name" value="EAL_sf"/>
</dbReference>
<dbReference type="CDD" id="cd01949">
    <property type="entry name" value="GGDEF"/>
    <property type="match status" value="1"/>
</dbReference>